<dbReference type="EMBL" id="JH712185">
    <property type="protein sequence ID" value="EFO20993.1"/>
    <property type="molecule type" value="Genomic_DNA"/>
</dbReference>
<evidence type="ECO:0000313" key="1">
    <source>
        <dbReference type="EMBL" id="EFO20993.1"/>
    </source>
</evidence>
<dbReference type="RefSeq" id="XP_003143075.1">
    <property type="nucleotide sequence ID" value="XM_003143027.1"/>
</dbReference>
<organism evidence="1">
    <name type="scientific">Loa loa</name>
    <name type="common">Eye worm</name>
    <name type="synonym">Filaria loa</name>
    <dbReference type="NCBI Taxonomy" id="7209"/>
    <lineage>
        <taxon>Eukaryota</taxon>
        <taxon>Metazoa</taxon>
        <taxon>Ecdysozoa</taxon>
        <taxon>Nematoda</taxon>
        <taxon>Chromadorea</taxon>
        <taxon>Rhabditida</taxon>
        <taxon>Spirurina</taxon>
        <taxon>Spiruromorpha</taxon>
        <taxon>Filarioidea</taxon>
        <taxon>Onchocercidae</taxon>
        <taxon>Loa</taxon>
    </lineage>
</organism>
<dbReference type="OrthoDB" id="2150145at2759"/>
<name>A0A1S0TVX3_LOALO</name>
<reference evidence="1" key="1">
    <citation type="submission" date="2012-04" db="EMBL/GenBank/DDBJ databases">
        <title>The Genome Sequence of Loa loa.</title>
        <authorList>
            <consortium name="The Broad Institute Genome Sequencing Platform"/>
            <consortium name="Broad Institute Genome Sequencing Center for Infectious Disease"/>
            <person name="Nutman T.B."/>
            <person name="Fink D.L."/>
            <person name="Russ C."/>
            <person name="Young S."/>
            <person name="Zeng Q."/>
            <person name="Gargeya S."/>
            <person name="Alvarado L."/>
            <person name="Berlin A."/>
            <person name="Chapman S.B."/>
            <person name="Chen Z."/>
            <person name="Freedman E."/>
            <person name="Gellesch M."/>
            <person name="Goldberg J."/>
            <person name="Griggs A."/>
            <person name="Gujja S."/>
            <person name="Heilman E.R."/>
            <person name="Heiman D."/>
            <person name="Howarth C."/>
            <person name="Mehta T."/>
            <person name="Neiman D."/>
            <person name="Pearson M."/>
            <person name="Roberts A."/>
            <person name="Saif S."/>
            <person name="Shea T."/>
            <person name="Shenoy N."/>
            <person name="Sisk P."/>
            <person name="Stolte C."/>
            <person name="Sykes S."/>
            <person name="White J."/>
            <person name="Yandava C."/>
            <person name="Haas B."/>
            <person name="Henn M.R."/>
            <person name="Nusbaum C."/>
            <person name="Birren B."/>
        </authorList>
    </citation>
    <scope>NUCLEOTIDE SEQUENCE [LARGE SCALE GENOMIC DNA]</scope>
</reference>
<proteinExistence type="predicted"/>
<accession>A0A1S0TVX3</accession>
<protein>
    <submittedName>
        <fullName evidence="1">Uncharacterized protein</fullName>
    </submittedName>
</protein>
<dbReference type="AlphaFoldDB" id="A0A1S0TVX3"/>
<dbReference type="CTD" id="9944915"/>
<dbReference type="InParanoid" id="A0A1S0TVX3"/>
<gene>
    <name evidence="1" type="ORF">LOAG_07494</name>
</gene>
<dbReference type="KEGG" id="loa:LOAG_07494"/>
<dbReference type="GeneID" id="9944915"/>
<sequence length="111" mass="12935">MAKKRQCDSFRLSVFVISPVAQREIRFGSGETIQLFDIIGKKTMYHQHQDIIRENYITLAAHFTADQLYKAHRLQVNELLGVPVIQVRLSLSLSIILHLVCLMNRKDYVFF</sequence>